<sequence length="519" mass="57061">MRTKLLGYPVAKRNLETHSLFAHRYLNGEAPGWVYYILQLSTIVPVLKGDTPAKGIRPISVFSTLAKAWKAEYARDLRGPISDSAVLMPTQLGVGAPNGGGTIALATDIFMETLGAQNGQAVIACDIKNAFSETKRKAIIEALLECPIKEVQKIVNCVHKSLSISSKATNFDVMIEEGGPQGCPWMPHLFALVYQKVLLQAQRDVGLRASVMAYLDDTTFMGDLKASLEAMRKLAINAKDTIDLQFNPSKTLVMARNCDDARATINEMAAQDPWFRDVKIGCIPGADPATIQWGQGVGVMINGSPRGDIVYKHYHLDRIEATAGATAERTVDLIGASNPQGAYGLLRYSAQTLLNHIAQANHPSLTKPYLKRYQKRVDSLLTRFTGLDFCRLRTEGDNMQTLTGLRIGLKTSQGGLGFRSLSSSAEAAYLGGFIMAAPRMSRRKATVDMDRSSFWNFPHLPPNSTAIPGCCEILHPYLNPNPDLDLFYVSTTGRVRRERFKRLFSTNNLQRSATIAAVY</sequence>
<dbReference type="OrthoDB" id="10463912at2759"/>
<evidence type="ECO:0000259" key="1">
    <source>
        <dbReference type="PROSITE" id="PS50878"/>
    </source>
</evidence>
<dbReference type="EMBL" id="BRYA01000392">
    <property type="protein sequence ID" value="GMI48408.1"/>
    <property type="molecule type" value="Genomic_DNA"/>
</dbReference>
<accession>A0A9W7GQS3</accession>
<gene>
    <name evidence="2" type="ORF">TrCOL_g13096</name>
</gene>
<feature type="non-terminal residue" evidence="2">
    <location>
        <position position="519"/>
    </location>
</feature>
<evidence type="ECO:0000313" key="3">
    <source>
        <dbReference type="Proteomes" id="UP001165065"/>
    </source>
</evidence>
<evidence type="ECO:0000313" key="2">
    <source>
        <dbReference type="EMBL" id="GMI48408.1"/>
    </source>
</evidence>
<dbReference type="Pfam" id="PF00078">
    <property type="entry name" value="RVT_1"/>
    <property type="match status" value="1"/>
</dbReference>
<dbReference type="AlphaFoldDB" id="A0A9W7GQS3"/>
<feature type="domain" description="Reverse transcriptase" evidence="1">
    <location>
        <begin position="27"/>
        <end position="279"/>
    </location>
</feature>
<organism evidence="2 3">
    <name type="scientific">Triparma columacea</name>
    <dbReference type="NCBI Taxonomy" id="722753"/>
    <lineage>
        <taxon>Eukaryota</taxon>
        <taxon>Sar</taxon>
        <taxon>Stramenopiles</taxon>
        <taxon>Ochrophyta</taxon>
        <taxon>Bolidophyceae</taxon>
        <taxon>Parmales</taxon>
        <taxon>Triparmaceae</taxon>
        <taxon>Triparma</taxon>
    </lineage>
</organism>
<name>A0A9W7GQS3_9STRA</name>
<reference evidence="3" key="1">
    <citation type="journal article" date="2023" name="Commun. Biol.">
        <title>Genome analysis of Parmales, the sister group of diatoms, reveals the evolutionary specialization of diatoms from phago-mixotrophs to photoautotrophs.</title>
        <authorList>
            <person name="Ban H."/>
            <person name="Sato S."/>
            <person name="Yoshikawa S."/>
            <person name="Yamada K."/>
            <person name="Nakamura Y."/>
            <person name="Ichinomiya M."/>
            <person name="Sato N."/>
            <person name="Blanc-Mathieu R."/>
            <person name="Endo H."/>
            <person name="Kuwata A."/>
            <person name="Ogata H."/>
        </authorList>
    </citation>
    <scope>NUCLEOTIDE SEQUENCE [LARGE SCALE GENOMIC DNA]</scope>
</reference>
<dbReference type="PROSITE" id="PS50878">
    <property type="entry name" value="RT_POL"/>
    <property type="match status" value="1"/>
</dbReference>
<protein>
    <recommendedName>
        <fullName evidence="1">Reverse transcriptase domain-containing protein</fullName>
    </recommendedName>
</protein>
<dbReference type="Proteomes" id="UP001165065">
    <property type="component" value="Unassembled WGS sequence"/>
</dbReference>
<comment type="caution">
    <text evidence="2">The sequence shown here is derived from an EMBL/GenBank/DDBJ whole genome shotgun (WGS) entry which is preliminary data.</text>
</comment>
<dbReference type="InterPro" id="IPR000477">
    <property type="entry name" value="RT_dom"/>
</dbReference>
<keyword evidence="3" id="KW-1185">Reference proteome</keyword>
<proteinExistence type="predicted"/>